<protein>
    <submittedName>
        <fullName evidence="1">13128_t:CDS:1</fullName>
    </submittedName>
</protein>
<comment type="caution">
    <text evidence="1">The sequence shown here is derived from an EMBL/GenBank/DDBJ whole genome shotgun (WGS) entry which is preliminary data.</text>
</comment>
<dbReference type="EMBL" id="CAJVPU010018944">
    <property type="protein sequence ID" value="CAG8668861.1"/>
    <property type="molecule type" value="Genomic_DNA"/>
</dbReference>
<sequence>LDGLYQLNNQLVCISYYKTYYKSLEYDDPQSQEYYQTGLKRGTLVNCKICNHQKSRARMHRIESIQEELWFCELEH</sequence>
<gene>
    <name evidence="1" type="ORF">DHETER_LOCUS10088</name>
</gene>
<keyword evidence="2" id="KW-1185">Reference proteome</keyword>
<accession>A0ACA9NUS8</accession>
<evidence type="ECO:0000313" key="1">
    <source>
        <dbReference type="EMBL" id="CAG8668861.1"/>
    </source>
</evidence>
<organism evidence="1 2">
    <name type="scientific">Dentiscutata heterogama</name>
    <dbReference type="NCBI Taxonomy" id="1316150"/>
    <lineage>
        <taxon>Eukaryota</taxon>
        <taxon>Fungi</taxon>
        <taxon>Fungi incertae sedis</taxon>
        <taxon>Mucoromycota</taxon>
        <taxon>Glomeromycotina</taxon>
        <taxon>Glomeromycetes</taxon>
        <taxon>Diversisporales</taxon>
        <taxon>Gigasporaceae</taxon>
        <taxon>Dentiscutata</taxon>
    </lineage>
</organism>
<proteinExistence type="predicted"/>
<feature type="non-terminal residue" evidence="1">
    <location>
        <position position="76"/>
    </location>
</feature>
<feature type="non-terminal residue" evidence="1">
    <location>
        <position position="1"/>
    </location>
</feature>
<dbReference type="Proteomes" id="UP000789702">
    <property type="component" value="Unassembled WGS sequence"/>
</dbReference>
<reference evidence="1" key="1">
    <citation type="submission" date="2021-06" db="EMBL/GenBank/DDBJ databases">
        <authorList>
            <person name="Kallberg Y."/>
            <person name="Tangrot J."/>
            <person name="Rosling A."/>
        </authorList>
    </citation>
    <scope>NUCLEOTIDE SEQUENCE</scope>
    <source>
        <strain evidence="1">IL203A</strain>
    </source>
</reference>
<name>A0ACA9NUS8_9GLOM</name>
<evidence type="ECO:0000313" key="2">
    <source>
        <dbReference type="Proteomes" id="UP000789702"/>
    </source>
</evidence>